<name>A0A699JCU7_TANCI</name>
<gene>
    <name evidence="1" type="ORF">Tci_598794</name>
</gene>
<accession>A0A699JCU7</accession>
<proteinExistence type="predicted"/>
<comment type="caution">
    <text evidence="1">The sequence shown here is derived from an EMBL/GenBank/DDBJ whole genome shotgun (WGS) entry which is preliminary data.</text>
</comment>
<sequence length="248" mass="28000">MVIIVKDELFSEKSLRKIFLHLVLNMEFSKILLSQPMTIPTLLMLLESHSLAIKTPIKIPHKVIHKSITIVATVVIPTCYDDDDDDYAFAITPNEPINSLSMGDEHLDAILITESDKFMKSSIENLVPIPSESEGEPECDIDSLFDEFAGKLTLLKSIPPGIDETNFDHEEETHCIKRLLYDNSYPRPPEEFVFENSEADIESFSPSPIPVEDSDSLMKEINLSLIRITQCRLALRKMTMTLKGMSSS</sequence>
<reference evidence="1" key="1">
    <citation type="journal article" date="2019" name="Sci. Rep.">
        <title>Draft genome of Tanacetum cinerariifolium, the natural source of mosquito coil.</title>
        <authorList>
            <person name="Yamashiro T."/>
            <person name="Shiraishi A."/>
            <person name="Satake H."/>
            <person name="Nakayama K."/>
        </authorList>
    </citation>
    <scope>NUCLEOTIDE SEQUENCE</scope>
</reference>
<organism evidence="1">
    <name type="scientific">Tanacetum cinerariifolium</name>
    <name type="common">Dalmatian daisy</name>
    <name type="synonym">Chrysanthemum cinerariifolium</name>
    <dbReference type="NCBI Taxonomy" id="118510"/>
    <lineage>
        <taxon>Eukaryota</taxon>
        <taxon>Viridiplantae</taxon>
        <taxon>Streptophyta</taxon>
        <taxon>Embryophyta</taxon>
        <taxon>Tracheophyta</taxon>
        <taxon>Spermatophyta</taxon>
        <taxon>Magnoliopsida</taxon>
        <taxon>eudicotyledons</taxon>
        <taxon>Gunneridae</taxon>
        <taxon>Pentapetalae</taxon>
        <taxon>asterids</taxon>
        <taxon>campanulids</taxon>
        <taxon>Asterales</taxon>
        <taxon>Asteraceae</taxon>
        <taxon>Asteroideae</taxon>
        <taxon>Anthemideae</taxon>
        <taxon>Anthemidinae</taxon>
        <taxon>Tanacetum</taxon>
    </lineage>
</organism>
<dbReference type="AlphaFoldDB" id="A0A699JCU7"/>
<dbReference type="EMBL" id="BKCJ010395493">
    <property type="protein sequence ID" value="GFA26822.1"/>
    <property type="molecule type" value="Genomic_DNA"/>
</dbReference>
<protein>
    <recommendedName>
        <fullName evidence="2">Reverse transcriptase domain-containing protein</fullName>
    </recommendedName>
</protein>
<evidence type="ECO:0008006" key="2">
    <source>
        <dbReference type="Google" id="ProtNLM"/>
    </source>
</evidence>
<evidence type="ECO:0000313" key="1">
    <source>
        <dbReference type="EMBL" id="GFA26822.1"/>
    </source>
</evidence>